<dbReference type="EMBL" id="RXIL01000134">
    <property type="protein sequence ID" value="RZN67503.1"/>
    <property type="molecule type" value="Genomic_DNA"/>
</dbReference>
<protein>
    <submittedName>
        <fullName evidence="1">Uncharacterized protein</fullName>
    </submittedName>
</protein>
<organism evidence="1 2">
    <name type="scientific">Candidatus Methanolliviera hydrocarbonicum</name>
    <dbReference type="NCBI Taxonomy" id="2491085"/>
    <lineage>
        <taxon>Archaea</taxon>
        <taxon>Methanobacteriati</taxon>
        <taxon>Methanobacteriota</taxon>
        <taxon>Candidatus Methanoliparia</taxon>
        <taxon>Candidatus Methanoliparales</taxon>
        <taxon>Candidatus Methanollivieraceae</taxon>
        <taxon>Candidatus Methanolliviera</taxon>
    </lineage>
</organism>
<comment type="caution">
    <text evidence="1">The sequence shown here is derived from an EMBL/GenBank/DDBJ whole genome shotgun (WGS) entry which is preliminary data.</text>
</comment>
<accession>A0A520KV11</accession>
<evidence type="ECO:0000313" key="2">
    <source>
        <dbReference type="Proteomes" id="UP000320766"/>
    </source>
</evidence>
<proteinExistence type="predicted"/>
<sequence>MGSVLDLQRVGTISPSSSMIANIDTNTPYSLLVFHPAFYRSDMTITPGNQVEECYKTAKRCLNKVNIRNKHLLG</sequence>
<dbReference type="Proteomes" id="UP000320766">
    <property type="component" value="Unassembled WGS sequence"/>
</dbReference>
<dbReference type="AlphaFoldDB" id="A0A520KV11"/>
<reference evidence="1 2" key="1">
    <citation type="journal article" date="2019" name="Nat. Microbiol.">
        <title>Wide diversity of methane and short-chain alkane metabolisms in uncultured archaea.</title>
        <authorList>
            <person name="Borrel G."/>
            <person name="Adam P.S."/>
            <person name="McKay L.J."/>
            <person name="Chen L.X."/>
            <person name="Sierra-Garcia I.N."/>
            <person name="Sieber C.M."/>
            <person name="Letourneur Q."/>
            <person name="Ghozlane A."/>
            <person name="Andersen G.L."/>
            <person name="Li W.J."/>
            <person name="Hallam S.J."/>
            <person name="Muyzer G."/>
            <person name="de Oliveira V.M."/>
            <person name="Inskeep W.P."/>
            <person name="Banfield J.F."/>
            <person name="Gribaldo S."/>
        </authorList>
    </citation>
    <scope>NUCLEOTIDE SEQUENCE [LARGE SCALE GENOMIC DNA]</scope>
    <source>
        <strain evidence="1">NM1b</strain>
    </source>
</reference>
<evidence type="ECO:0000313" key="1">
    <source>
        <dbReference type="EMBL" id="RZN67503.1"/>
    </source>
</evidence>
<gene>
    <name evidence="1" type="ORF">EF807_07500</name>
</gene>
<name>A0A520KV11_9EURY</name>